<accession>A0ABQ4EUC5</accession>
<keyword evidence="3" id="KW-1185">Reference proteome</keyword>
<protein>
    <submittedName>
        <fullName evidence="2">Uncharacterized protein</fullName>
    </submittedName>
</protein>
<reference evidence="2 3" key="1">
    <citation type="submission" date="2021-01" db="EMBL/GenBank/DDBJ databases">
        <title>Whole genome shotgun sequence of Plantactinospora mayteni NBRC 109088.</title>
        <authorList>
            <person name="Komaki H."/>
            <person name="Tamura T."/>
        </authorList>
    </citation>
    <scope>NUCLEOTIDE SEQUENCE [LARGE SCALE GENOMIC DNA]</scope>
    <source>
        <strain evidence="2 3">NBRC 109088</strain>
    </source>
</reference>
<comment type="caution">
    <text evidence="2">The sequence shown here is derived from an EMBL/GenBank/DDBJ whole genome shotgun (WGS) entry which is preliminary data.</text>
</comment>
<name>A0ABQ4EUC5_9ACTN</name>
<proteinExistence type="predicted"/>
<evidence type="ECO:0000313" key="2">
    <source>
        <dbReference type="EMBL" id="GIG98209.1"/>
    </source>
</evidence>
<sequence length="57" mass="6035">MPAKPDCQAVMTVNREPAALHYRARPPSPVPVAPGNPRRSHGKVHVSLVPLGSDSGK</sequence>
<evidence type="ECO:0000313" key="3">
    <source>
        <dbReference type="Proteomes" id="UP000621500"/>
    </source>
</evidence>
<dbReference type="Proteomes" id="UP000621500">
    <property type="component" value="Unassembled WGS sequence"/>
</dbReference>
<dbReference type="EMBL" id="BONX01000032">
    <property type="protein sequence ID" value="GIG98209.1"/>
    <property type="molecule type" value="Genomic_DNA"/>
</dbReference>
<evidence type="ECO:0000256" key="1">
    <source>
        <dbReference type="SAM" id="MobiDB-lite"/>
    </source>
</evidence>
<organism evidence="2 3">
    <name type="scientific">Plantactinospora mayteni</name>
    <dbReference type="NCBI Taxonomy" id="566021"/>
    <lineage>
        <taxon>Bacteria</taxon>
        <taxon>Bacillati</taxon>
        <taxon>Actinomycetota</taxon>
        <taxon>Actinomycetes</taxon>
        <taxon>Micromonosporales</taxon>
        <taxon>Micromonosporaceae</taxon>
        <taxon>Plantactinospora</taxon>
    </lineage>
</organism>
<gene>
    <name evidence="2" type="ORF">Pma05_47820</name>
</gene>
<feature type="region of interest" description="Disordered" evidence="1">
    <location>
        <begin position="21"/>
        <end position="57"/>
    </location>
</feature>